<dbReference type="AlphaFoldDB" id="A0A3N4QDA6"/>
<dbReference type="SUPFAM" id="SSF55136">
    <property type="entry name" value="Probable bacterial effector-binding domain"/>
    <property type="match status" value="1"/>
</dbReference>
<dbReference type="Proteomes" id="UP000278351">
    <property type="component" value="Unassembled WGS sequence"/>
</dbReference>
<dbReference type="InterPro" id="IPR029442">
    <property type="entry name" value="GyrI-like"/>
</dbReference>
<gene>
    <name evidence="2" type="ORF">EGT74_10670</name>
</gene>
<dbReference type="Pfam" id="PF06445">
    <property type="entry name" value="GyrI-like"/>
    <property type="match status" value="1"/>
</dbReference>
<dbReference type="EMBL" id="RPDH01000001">
    <property type="protein sequence ID" value="RPE13947.1"/>
    <property type="molecule type" value="Genomic_DNA"/>
</dbReference>
<dbReference type="OrthoDB" id="4772335at2"/>
<evidence type="ECO:0000313" key="3">
    <source>
        <dbReference type="Proteomes" id="UP000278351"/>
    </source>
</evidence>
<accession>A0A3N4QDA6</accession>
<feature type="domain" description="GyrI-like small molecule binding" evidence="1">
    <location>
        <begin position="20"/>
        <end position="193"/>
    </location>
</feature>
<reference evidence="2 3" key="1">
    <citation type="submission" date="2018-11" db="EMBL/GenBank/DDBJ databases">
        <title>Chitinophaga lutea sp.nov., isolate from arsenic contaminated soil.</title>
        <authorList>
            <person name="Zong Y."/>
        </authorList>
    </citation>
    <scope>NUCLEOTIDE SEQUENCE [LARGE SCALE GENOMIC DNA]</scope>
    <source>
        <strain evidence="2 3">ZY74</strain>
    </source>
</reference>
<organism evidence="2 3">
    <name type="scientific">Chitinophaga lutea</name>
    <dbReference type="NCBI Taxonomy" id="2488634"/>
    <lineage>
        <taxon>Bacteria</taxon>
        <taxon>Pseudomonadati</taxon>
        <taxon>Bacteroidota</taxon>
        <taxon>Chitinophagia</taxon>
        <taxon>Chitinophagales</taxon>
        <taxon>Chitinophagaceae</taxon>
        <taxon>Chitinophaga</taxon>
    </lineage>
</organism>
<dbReference type="Gene3D" id="3.20.80.10">
    <property type="entry name" value="Regulatory factor, effector binding domain"/>
    <property type="match status" value="1"/>
</dbReference>
<protein>
    <recommendedName>
        <fullName evidence="1">GyrI-like small molecule binding domain-containing protein</fullName>
    </recommendedName>
</protein>
<sequence length="200" mass="22681">MQKTDLAKEQKHYYRAKPMPELVTIAAAGYLALEGHGDPASPVFAGKIKALYASAYNVKKICKLQEMDFKVAPLEGLWWTPSGEPLAQVPREEWFWKLSIQLPGFVTANDCKQAVALAGNRKLPYLDELVYEQLPPTLAVQLLHIGPYSEETPSHEKLYHYINQHHLDVNGAHHEIYINDPNKTPGERLKTILRVDVRTK</sequence>
<keyword evidence="3" id="KW-1185">Reference proteome</keyword>
<proteinExistence type="predicted"/>
<dbReference type="InterPro" id="IPR011256">
    <property type="entry name" value="Reg_factor_effector_dom_sf"/>
</dbReference>
<evidence type="ECO:0000313" key="2">
    <source>
        <dbReference type="EMBL" id="RPE13947.1"/>
    </source>
</evidence>
<dbReference type="RefSeq" id="WP_123846462.1">
    <property type="nucleotide sequence ID" value="NZ_RPDH01000001.1"/>
</dbReference>
<evidence type="ECO:0000259" key="1">
    <source>
        <dbReference type="Pfam" id="PF06445"/>
    </source>
</evidence>
<comment type="caution">
    <text evidence="2">The sequence shown here is derived from an EMBL/GenBank/DDBJ whole genome shotgun (WGS) entry which is preliminary data.</text>
</comment>
<name>A0A3N4QDA6_9BACT</name>